<sequence>MPFLPCIAFALSACVHTSPAAQAAPPPNSARQPATPPLLRLTPEQAVINAAAVAPDGVKGIFELTVRGTGRDGGYLYLNSQKDYRDQRSLNIEISPSVQRELADRFGIDPRVYLAGKRIAVRGEAKRVLINFTYNGAPTGKYYYQTHIALSAPEDLTVAGEQVPLM</sequence>
<dbReference type="AlphaFoldDB" id="A0A420EC12"/>
<dbReference type="Proteomes" id="UP000284395">
    <property type="component" value="Unassembled WGS sequence"/>
</dbReference>
<evidence type="ECO:0000313" key="2">
    <source>
        <dbReference type="EMBL" id="RKF18211.1"/>
    </source>
</evidence>
<comment type="caution">
    <text evidence="2">The sequence shown here is derived from an EMBL/GenBank/DDBJ whole genome shotgun (WGS) entry which is preliminary data.</text>
</comment>
<protein>
    <recommendedName>
        <fullName evidence="4">Lipoprotein</fullName>
    </recommendedName>
</protein>
<organism evidence="2 3">
    <name type="scientific">Altericroceibacterium spongiae</name>
    <dbReference type="NCBI Taxonomy" id="2320269"/>
    <lineage>
        <taxon>Bacteria</taxon>
        <taxon>Pseudomonadati</taxon>
        <taxon>Pseudomonadota</taxon>
        <taxon>Alphaproteobacteria</taxon>
        <taxon>Sphingomonadales</taxon>
        <taxon>Erythrobacteraceae</taxon>
        <taxon>Altericroceibacterium</taxon>
    </lineage>
</organism>
<name>A0A420EC12_9SPHN</name>
<proteinExistence type="predicted"/>
<keyword evidence="1" id="KW-0732">Signal</keyword>
<dbReference type="EMBL" id="RAPF01000011">
    <property type="protein sequence ID" value="RKF18211.1"/>
    <property type="molecule type" value="Genomic_DNA"/>
</dbReference>
<evidence type="ECO:0000313" key="3">
    <source>
        <dbReference type="Proteomes" id="UP000284395"/>
    </source>
</evidence>
<gene>
    <name evidence="2" type="ORF">D6851_15485</name>
</gene>
<reference evidence="2 3" key="1">
    <citation type="submission" date="2018-09" db="EMBL/GenBank/DDBJ databases">
        <title>Altererythrobacter spongiae sp. nov., isolated from a marine sponge.</title>
        <authorList>
            <person name="Zhuang L."/>
            <person name="Luo L."/>
        </authorList>
    </citation>
    <scope>NUCLEOTIDE SEQUENCE [LARGE SCALE GENOMIC DNA]</scope>
    <source>
        <strain evidence="2 3">HN-Y73</strain>
    </source>
</reference>
<feature type="chain" id="PRO_5019555560" description="Lipoprotein" evidence="1">
    <location>
        <begin position="24"/>
        <end position="166"/>
    </location>
</feature>
<accession>A0A420EC12</accession>
<feature type="signal peptide" evidence="1">
    <location>
        <begin position="1"/>
        <end position="23"/>
    </location>
</feature>
<keyword evidence="3" id="KW-1185">Reference proteome</keyword>
<evidence type="ECO:0008006" key="4">
    <source>
        <dbReference type="Google" id="ProtNLM"/>
    </source>
</evidence>
<evidence type="ECO:0000256" key="1">
    <source>
        <dbReference type="SAM" id="SignalP"/>
    </source>
</evidence>